<comment type="caution">
    <text evidence="1">The sequence shown here is derived from an EMBL/GenBank/DDBJ whole genome shotgun (WGS) entry which is preliminary data.</text>
</comment>
<reference evidence="1" key="1">
    <citation type="submission" date="2021-06" db="EMBL/GenBank/DDBJ databases">
        <authorList>
            <person name="Kallberg Y."/>
            <person name="Tangrot J."/>
            <person name="Rosling A."/>
        </authorList>
    </citation>
    <scope>NUCLEOTIDE SEQUENCE</scope>
    <source>
        <strain evidence="1">AU212A</strain>
    </source>
</reference>
<evidence type="ECO:0000313" key="1">
    <source>
        <dbReference type="EMBL" id="CAG8441581.1"/>
    </source>
</evidence>
<protein>
    <submittedName>
        <fullName evidence="1">6470_t:CDS:1</fullName>
    </submittedName>
</protein>
<keyword evidence="2" id="KW-1185">Reference proteome</keyword>
<name>A0ACA9JY29_9GLOM</name>
<dbReference type="Proteomes" id="UP000789860">
    <property type="component" value="Unassembled WGS sequence"/>
</dbReference>
<gene>
    <name evidence="1" type="ORF">SCALOS_LOCUS663</name>
</gene>
<accession>A0ACA9JY29</accession>
<sequence length="131" mass="15377">MTLLLNRIDITAILQMILNSTSIYNLKLIDPDLICNILGYYYIEQIAKTFNNQFYYKISLDEKVKNLTLHNYNIYITKQQEKHKIKDTILLDFFELKLGDMNSYISALQHVYENSLLNNYLTNSVISVIAN</sequence>
<organism evidence="1 2">
    <name type="scientific">Scutellospora calospora</name>
    <dbReference type="NCBI Taxonomy" id="85575"/>
    <lineage>
        <taxon>Eukaryota</taxon>
        <taxon>Fungi</taxon>
        <taxon>Fungi incertae sedis</taxon>
        <taxon>Mucoromycota</taxon>
        <taxon>Glomeromycotina</taxon>
        <taxon>Glomeromycetes</taxon>
        <taxon>Diversisporales</taxon>
        <taxon>Gigasporaceae</taxon>
        <taxon>Scutellospora</taxon>
    </lineage>
</organism>
<proteinExistence type="predicted"/>
<evidence type="ECO:0000313" key="2">
    <source>
        <dbReference type="Proteomes" id="UP000789860"/>
    </source>
</evidence>
<dbReference type="EMBL" id="CAJVPM010000323">
    <property type="protein sequence ID" value="CAG8441581.1"/>
    <property type="molecule type" value="Genomic_DNA"/>
</dbReference>